<evidence type="ECO:0000313" key="4">
    <source>
        <dbReference type="EMBL" id="WPB87222.1"/>
    </source>
</evidence>
<evidence type="ECO:0000256" key="1">
    <source>
        <dbReference type="ARBA" id="ARBA00000274"/>
    </source>
</evidence>
<comment type="similarity">
    <text evidence="2 3">Belongs to the LOG family.</text>
</comment>
<dbReference type="NCBIfam" id="TIGR00730">
    <property type="entry name" value="Rossman fold protein, TIGR00730 family"/>
    <property type="match status" value="1"/>
</dbReference>
<dbReference type="EC" id="3.2.2.n1" evidence="3"/>
<comment type="catalytic activity">
    <reaction evidence="1">
        <text>AMP + H2O = D-ribose 5-phosphate + adenine</text>
        <dbReference type="Rhea" id="RHEA:20129"/>
        <dbReference type="ChEBI" id="CHEBI:15377"/>
        <dbReference type="ChEBI" id="CHEBI:16708"/>
        <dbReference type="ChEBI" id="CHEBI:78346"/>
        <dbReference type="ChEBI" id="CHEBI:456215"/>
        <dbReference type="EC" id="3.2.2.4"/>
    </reaction>
</comment>
<evidence type="ECO:0000313" key="5">
    <source>
        <dbReference type="Proteomes" id="UP001305521"/>
    </source>
</evidence>
<dbReference type="Proteomes" id="UP001305521">
    <property type="component" value="Chromosome"/>
</dbReference>
<gene>
    <name evidence="4" type="ORF">R9Z33_10145</name>
</gene>
<accession>A0ABZ0PPC3</accession>
<dbReference type="PANTHER" id="PTHR31223">
    <property type="entry name" value="LOG FAMILY PROTEIN YJL055W"/>
    <property type="match status" value="1"/>
</dbReference>
<organism evidence="4 5">
    <name type="scientific">Sediminicoccus rosea</name>
    <dbReference type="NCBI Taxonomy" id="1225128"/>
    <lineage>
        <taxon>Bacteria</taxon>
        <taxon>Pseudomonadati</taxon>
        <taxon>Pseudomonadota</taxon>
        <taxon>Alphaproteobacteria</taxon>
        <taxon>Acetobacterales</taxon>
        <taxon>Roseomonadaceae</taxon>
        <taxon>Sediminicoccus</taxon>
    </lineage>
</organism>
<reference evidence="4 5" key="1">
    <citation type="submission" date="2023-11" db="EMBL/GenBank/DDBJ databases">
        <title>Arctic aerobic anoxygenic photoheterotroph Sediminicoccus rosea KRV36 adapts its photosynthesis to long days of polar summer.</title>
        <authorList>
            <person name="Tomasch J."/>
            <person name="Kopejtka K."/>
            <person name="Bily T."/>
            <person name="Gardiner A.T."/>
            <person name="Gardian Z."/>
            <person name="Shivaramu S."/>
            <person name="Koblizek M."/>
            <person name="Engelhardt F."/>
            <person name="Kaftan D."/>
        </authorList>
    </citation>
    <scope>NUCLEOTIDE SEQUENCE [LARGE SCALE GENOMIC DNA]</scope>
    <source>
        <strain evidence="4 5">R-30</strain>
    </source>
</reference>
<protein>
    <recommendedName>
        <fullName evidence="3">Cytokinin riboside 5'-monophosphate phosphoribohydrolase</fullName>
        <ecNumber evidence="3">3.2.2.n1</ecNumber>
    </recommendedName>
</protein>
<dbReference type="RefSeq" id="WP_318651176.1">
    <property type="nucleotide sequence ID" value="NZ_CP137852.1"/>
</dbReference>
<dbReference type="EMBL" id="CP137852">
    <property type="protein sequence ID" value="WPB87222.1"/>
    <property type="molecule type" value="Genomic_DNA"/>
</dbReference>
<dbReference type="SUPFAM" id="SSF102405">
    <property type="entry name" value="MCP/YpsA-like"/>
    <property type="match status" value="1"/>
</dbReference>
<dbReference type="InterPro" id="IPR005269">
    <property type="entry name" value="LOG"/>
</dbReference>
<evidence type="ECO:0000256" key="3">
    <source>
        <dbReference type="RuleBase" id="RU363015"/>
    </source>
</evidence>
<dbReference type="Gene3D" id="3.40.50.450">
    <property type="match status" value="1"/>
</dbReference>
<evidence type="ECO:0000256" key="2">
    <source>
        <dbReference type="ARBA" id="ARBA00006763"/>
    </source>
</evidence>
<keyword evidence="3" id="KW-0203">Cytokinin biosynthesis</keyword>
<sequence length="202" mass="21235">MAEASAGVNLRRVCVFCGAQPGHDPVHAGLAADLGRAIAARGLGLVYGGGKVGLMGIVADAALKGGAEVIGVIPEALMDRELGHGGVTDLRVVPSMHVRKAMMNDLSDGFVVLPGGIGTLEESVEIQSWAQLGIHAKGLVYLDVDDYWAPFFALLERMTEGGFVRPQHAGLALRARTPEAALDALAGWTPPTVTRWMTQKET</sequence>
<dbReference type="InterPro" id="IPR031100">
    <property type="entry name" value="LOG_fam"/>
</dbReference>
<proteinExistence type="inferred from homology"/>
<dbReference type="PANTHER" id="PTHR31223:SF70">
    <property type="entry name" value="LOG FAMILY PROTEIN YJL055W"/>
    <property type="match status" value="1"/>
</dbReference>
<name>A0ABZ0PPC3_9PROT</name>
<keyword evidence="3" id="KW-0378">Hydrolase</keyword>
<dbReference type="Pfam" id="PF03641">
    <property type="entry name" value="Lysine_decarbox"/>
    <property type="match status" value="1"/>
</dbReference>
<keyword evidence="5" id="KW-1185">Reference proteome</keyword>